<protein>
    <submittedName>
        <fullName evidence="11">C4-dicarboxylate ABC transporter permease</fullName>
    </submittedName>
</protein>
<comment type="caution">
    <text evidence="11">The sequence shown here is derived from an EMBL/GenBank/DDBJ whole genome shotgun (WGS) entry which is preliminary data.</text>
</comment>
<keyword evidence="6 8" id="KW-1133">Transmembrane helix</keyword>
<proteinExistence type="predicted"/>
<reference evidence="11 12" key="1">
    <citation type="submission" date="2014-12" db="EMBL/GenBank/DDBJ databases">
        <title>Genome sequencing of Arthrobacter phenanthrenivorans SWC37.</title>
        <authorList>
            <person name="Tan P.W."/>
            <person name="Chan K.-G."/>
        </authorList>
    </citation>
    <scope>NUCLEOTIDE SEQUENCE [LARGE SCALE GENOMIC DNA]</scope>
    <source>
        <strain evidence="11 12">SWC37</strain>
    </source>
</reference>
<dbReference type="EMBL" id="JWTB01000049">
    <property type="protein sequence ID" value="KIC62272.1"/>
    <property type="molecule type" value="Genomic_DNA"/>
</dbReference>
<feature type="transmembrane region" description="Helical" evidence="8">
    <location>
        <begin position="212"/>
        <end position="245"/>
    </location>
</feature>
<feature type="transmembrane region" description="Helical" evidence="8">
    <location>
        <begin position="347"/>
        <end position="370"/>
    </location>
</feature>
<dbReference type="Pfam" id="PF04290">
    <property type="entry name" value="DctQ"/>
    <property type="match status" value="1"/>
</dbReference>
<evidence type="ECO:0000259" key="10">
    <source>
        <dbReference type="Pfam" id="PF06808"/>
    </source>
</evidence>
<dbReference type="Proteomes" id="UP000031196">
    <property type="component" value="Unassembled WGS sequence"/>
</dbReference>
<feature type="transmembrane region" description="Helical" evidence="8">
    <location>
        <begin position="76"/>
        <end position="94"/>
    </location>
</feature>
<dbReference type="NCBIfam" id="TIGR00786">
    <property type="entry name" value="dctM"/>
    <property type="match status" value="1"/>
</dbReference>
<evidence type="ECO:0000256" key="1">
    <source>
        <dbReference type="ARBA" id="ARBA00004429"/>
    </source>
</evidence>
<evidence type="ECO:0000256" key="5">
    <source>
        <dbReference type="ARBA" id="ARBA00022692"/>
    </source>
</evidence>
<keyword evidence="3" id="KW-1003">Cell membrane</keyword>
<feature type="transmembrane region" description="Helical" evidence="8">
    <location>
        <begin position="265"/>
        <end position="284"/>
    </location>
</feature>
<feature type="transmembrane region" description="Helical" evidence="8">
    <location>
        <begin position="115"/>
        <end position="135"/>
    </location>
</feature>
<feature type="transmembrane region" description="Helical" evidence="8">
    <location>
        <begin position="185"/>
        <end position="206"/>
    </location>
</feature>
<dbReference type="InterPro" id="IPR055348">
    <property type="entry name" value="DctQ"/>
</dbReference>
<dbReference type="Pfam" id="PF06808">
    <property type="entry name" value="DctM"/>
    <property type="match status" value="1"/>
</dbReference>
<feature type="transmembrane region" description="Helical" evidence="8">
    <location>
        <begin position="155"/>
        <end position="173"/>
    </location>
</feature>
<evidence type="ECO:0000256" key="7">
    <source>
        <dbReference type="ARBA" id="ARBA00023136"/>
    </source>
</evidence>
<keyword evidence="5 8" id="KW-0812">Transmembrane</keyword>
<keyword evidence="2" id="KW-0813">Transport</keyword>
<evidence type="ECO:0000313" key="12">
    <source>
        <dbReference type="Proteomes" id="UP000031196"/>
    </source>
</evidence>
<evidence type="ECO:0000256" key="2">
    <source>
        <dbReference type="ARBA" id="ARBA00022448"/>
    </source>
</evidence>
<feature type="transmembrane region" description="Helical" evidence="8">
    <location>
        <begin position="542"/>
        <end position="562"/>
    </location>
</feature>
<evidence type="ECO:0000256" key="6">
    <source>
        <dbReference type="ARBA" id="ARBA00022989"/>
    </source>
</evidence>
<feature type="transmembrane region" description="Helical" evidence="8">
    <location>
        <begin position="304"/>
        <end position="327"/>
    </location>
</feature>
<feature type="domain" description="TRAP C4-dicarboxylate transport system permease DctM subunit" evidence="10">
    <location>
        <begin position="218"/>
        <end position="626"/>
    </location>
</feature>
<feature type="transmembrane region" description="Helical" evidence="8">
    <location>
        <begin position="514"/>
        <end position="535"/>
    </location>
</feature>
<organism evidence="11 12">
    <name type="scientific">Pseudarthrobacter phenanthrenivorans</name>
    <name type="common">Arthrobacter phenanthrenivorans</name>
    <dbReference type="NCBI Taxonomy" id="361575"/>
    <lineage>
        <taxon>Bacteria</taxon>
        <taxon>Bacillati</taxon>
        <taxon>Actinomycetota</taxon>
        <taxon>Actinomycetes</taxon>
        <taxon>Micrococcales</taxon>
        <taxon>Micrococcaceae</taxon>
        <taxon>Pseudarthrobacter</taxon>
    </lineage>
</organism>
<name>A0A0B4D1E8_PSEPS</name>
<dbReference type="GO" id="GO:0022857">
    <property type="term" value="F:transmembrane transporter activity"/>
    <property type="evidence" value="ECO:0007669"/>
    <property type="project" value="TreeGrafter"/>
</dbReference>
<feature type="transmembrane region" description="Helical" evidence="8">
    <location>
        <begin position="487"/>
        <end position="508"/>
    </location>
</feature>
<sequence>MKPTVAPQDYEEVLPLEAEEILHHDHVPDRWSGAAWLDKTLEWIVGAAILAELVVILLNIAVRVITGDSVLWTQEVSEIALLTIAFIGGAIAYPKGAHMSVQALIMRLPAAWKPYLAALVDWLVFVMSAGALALFVPTLVQQLEEKTPILQLPVFWVNMPFSVGMVLIAWFALVKLRRQPWRPALVGAGIAAALVAVVLVSPPLFYYASPNVLLVVVLVALFGLLFLGLPIAFVLALASGIYLYLGGISDVSAIPIGMASGAKGFVLLAIPFFILAGTVMNSAGLTLPLAKLVDALIGHLRGGLLQVVVVTMYIFSGISGSKVADVAAVGTTMRGMLEERKYPRGEVVAVLSASAIMGETIPPSIVLLILGSITTISTTTLFLAGFLPAAFLALVVMALVFLRARKQGGVPSAKATWRARGSATFFALPTLLLPVGMVVGILSGFATPTEVSSVAVAYAFVLAAAYRRGSRRLLGDTLRETTTTAGMVLFIIAAASPLAQTLALAGVSQQIHDLMSGLGDSPILFMLFTVLLLVIMGQLLEGLPAVLIFAPLLLPIATDFGVNPVQYAMVLIISMGIGSFAPPAGVGFYVACATARETVENSLKHFWPYLVAVFVGLLVLAAVPWFSTFLPALAGLIPF</sequence>
<dbReference type="PANTHER" id="PTHR33362:SF2">
    <property type="entry name" value="TRAP TRANSPORTER LARGE PERMEASE PROTEIN"/>
    <property type="match status" value="1"/>
</dbReference>
<gene>
    <name evidence="11" type="ORF">RM50_19635</name>
</gene>
<feature type="transmembrane region" description="Helical" evidence="8">
    <location>
        <begin position="382"/>
        <end position="402"/>
    </location>
</feature>
<evidence type="ECO:0000313" key="11">
    <source>
        <dbReference type="EMBL" id="KIC62272.1"/>
    </source>
</evidence>
<feature type="domain" description="Tripartite ATP-independent periplasmic transporters DctQ component" evidence="9">
    <location>
        <begin position="54"/>
        <end position="178"/>
    </location>
</feature>
<dbReference type="RefSeq" id="WP_043456135.1">
    <property type="nucleotide sequence ID" value="NZ_JWTB01000049.1"/>
</dbReference>
<evidence type="ECO:0000256" key="8">
    <source>
        <dbReference type="SAM" id="Phobius"/>
    </source>
</evidence>
<feature type="transmembrane region" description="Helical" evidence="8">
    <location>
        <begin position="606"/>
        <end position="626"/>
    </location>
</feature>
<dbReference type="InterPro" id="IPR004681">
    <property type="entry name" value="TRAP_DctM"/>
</dbReference>
<accession>A0A0B4D1E8</accession>
<feature type="transmembrane region" description="Helical" evidence="8">
    <location>
        <begin position="423"/>
        <end position="445"/>
    </location>
</feature>
<dbReference type="OrthoDB" id="9777699at2"/>
<keyword evidence="7 8" id="KW-0472">Membrane</keyword>
<evidence type="ECO:0000259" key="9">
    <source>
        <dbReference type="Pfam" id="PF04290"/>
    </source>
</evidence>
<dbReference type="GO" id="GO:0005886">
    <property type="term" value="C:plasma membrane"/>
    <property type="evidence" value="ECO:0007669"/>
    <property type="project" value="UniProtKB-SubCell"/>
</dbReference>
<evidence type="ECO:0000256" key="4">
    <source>
        <dbReference type="ARBA" id="ARBA00022519"/>
    </source>
</evidence>
<feature type="transmembrane region" description="Helical" evidence="8">
    <location>
        <begin position="43"/>
        <end position="64"/>
    </location>
</feature>
<comment type="subcellular location">
    <subcellularLocation>
        <location evidence="1">Cell inner membrane</location>
        <topology evidence="1">Multi-pass membrane protein</topology>
    </subcellularLocation>
</comment>
<dbReference type="AlphaFoldDB" id="A0A0B4D1E8"/>
<dbReference type="InterPro" id="IPR010656">
    <property type="entry name" value="DctM"/>
</dbReference>
<feature type="transmembrane region" description="Helical" evidence="8">
    <location>
        <begin position="568"/>
        <end position="594"/>
    </location>
</feature>
<dbReference type="PANTHER" id="PTHR33362">
    <property type="entry name" value="SIALIC ACID TRAP TRANSPORTER PERMEASE PROTEIN SIAT-RELATED"/>
    <property type="match status" value="1"/>
</dbReference>
<feature type="transmembrane region" description="Helical" evidence="8">
    <location>
        <begin position="451"/>
        <end position="466"/>
    </location>
</feature>
<evidence type="ECO:0000256" key="3">
    <source>
        <dbReference type="ARBA" id="ARBA00022475"/>
    </source>
</evidence>
<keyword evidence="4" id="KW-0997">Cell inner membrane</keyword>